<feature type="transmembrane region" description="Helical" evidence="2">
    <location>
        <begin position="134"/>
        <end position="158"/>
    </location>
</feature>
<reference evidence="3" key="1">
    <citation type="submission" date="2020-07" db="EMBL/GenBank/DDBJ databases">
        <authorList>
            <person name="Lin J."/>
        </authorList>
    </citation>
    <scope>NUCLEOTIDE SEQUENCE</scope>
</reference>
<sequence length="297" mass="30117">MTPNPSKRSKTSPVPPPEAQTTHRGEAEAEAAEGGAPGVAGRDGRRGSDLGVPRAPRAAPGGAGPGPGAPVEHLEGVPLGGERGDRGGGEAVPGPQMGAQDRPRRVRGVPRGAPAPPGRAPPPPGLLPPLVRRLLVFAQAYLAIYFATLAATALATGLEPLRLFYATSPGAYAWAQAAQSLGYVAYLVLQLVDLVAAFPPPPPPPTPHFPAAAAAADGGGEGVAGAGAGADGGWARGGAALLRRGVPPRGGGGAPARHVARARGLRRVLPRDLRFRARRAPQEGVRLHRRGEDGKKS</sequence>
<feature type="compositionally biased region" description="Pro residues" evidence="1">
    <location>
        <begin position="113"/>
        <end position="124"/>
    </location>
</feature>
<dbReference type="PANTHER" id="PTHR35310">
    <property type="entry name" value="CELL WALL INTEGRITY/STRESS RESPONSE COMPONENT-LIKE PROTEIN"/>
    <property type="match status" value="1"/>
</dbReference>
<keyword evidence="2" id="KW-1133">Transmembrane helix</keyword>
<evidence type="ECO:0000256" key="1">
    <source>
        <dbReference type="SAM" id="MobiDB-lite"/>
    </source>
</evidence>
<protein>
    <submittedName>
        <fullName evidence="3">Uncharacterized protein</fullName>
    </submittedName>
</protein>
<accession>A0A6V7P6Q0</accession>
<dbReference type="AlphaFoldDB" id="A0A6V7P6Q0"/>
<keyword evidence="2" id="KW-0812">Transmembrane</keyword>
<organism evidence="3">
    <name type="scientific">Ananas comosus var. bracteatus</name>
    <name type="common">red pineapple</name>
    <dbReference type="NCBI Taxonomy" id="296719"/>
    <lineage>
        <taxon>Eukaryota</taxon>
        <taxon>Viridiplantae</taxon>
        <taxon>Streptophyta</taxon>
        <taxon>Embryophyta</taxon>
        <taxon>Tracheophyta</taxon>
        <taxon>Spermatophyta</taxon>
        <taxon>Magnoliopsida</taxon>
        <taxon>Liliopsida</taxon>
        <taxon>Poales</taxon>
        <taxon>Bromeliaceae</taxon>
        <taxon>Bromelioideae</taxon>
        <taxon>Ananas</taxon>
    </lineage>
</organism>
<feature type="compositionally biased region" description="Low complexity" evidence="1">
    <location>
        <begin position="51"/>
        <end position="60"/>
    </location>
</feature>
<dbReference type="EMBL" id="LR862145">
    <property type="protein sequence ID" value="CAD1826354.1"/>
    <property type="molecule type" value="Genomic_DNA"/>
</dbReference>
<keyword evidence="2" id="KW-0472">Membrane</keyword>
<proteinExistence type="predicted"/>
<feature type="region of interest" description="Disordered" evidence="1">
    <location>
        <begin position="1"/>
        <end position="124"/>
    </location>
</feature>
<gene>
    <name evidence="3" type="ORF">CB5_LOCUS9565</name>
</gene>
<evidence type="ECO:0000313" key="3">
    <source>
        <dbReference type="EMBL" id="CAD1826354.1"/>
    </source>
</evidence>
<evidence type="ECO:0000256" key="2">
    <source>
        <dbReference type="SAM" id="Phobius"/>
    </source>
</evidence>
<dbReference type="PANTHER" id="PTHR35310:SF1">
    <property type="entry name" value="CELL WALL INTEGRITY_STRESS RESPONSE COMPONENT-LIKE PROTEIN"/>
    <property type="match status" value="1"/>
</dbReference>
<name>A0A6V7P6Q0_ANACO</name>